<sequence length="102" mass="11284">MNKGITILFIGAMVTMSALTSQAYAGVPGEVSNLMTPPAVQADSIHPYEVAGIDDPKQVNDFFIKLQHAIAANEKKTIADMISYPLRVNKNEHFIVIKKWIR</sequence>
<keyword evidence="1" id="KW-0732">Signal</keyword>
<evidence type="ECO:0000313" key="3">
    <source>
        <dbReference type="Proteomes" id="UP000552038"/>
    </source>
</evidence>
<accession>A0AAP7A3D7</accession>
<feature type="chain" id="PRO_5043047731" evidence="1">
    <location>
        <begin position="26"/>
        <end position="102"/>
    </location>
</feature>
<comment type="caution">
    <text evidence="2">The sequence shown here is derived from an EMBL/GenBank/DDBJ whole genome shotgun (WGS) entry which is preliminary data.</text>
</comment>
<evidence type="ECO:0000313" key="2">
    <source>
        <dbReference type="EMBL" id="NOJ73520.1"/>
    </source>
</evidence>
<proteinExistence type="predicted"/>
<feature type="signal peptide" evidence="1">
    <location>
        <begin position="1"/>
        <end position="25"/>
    </location>
</feature>
<dbReference type="AlphaFoldDB" id="A0AAP7A3D7"/>
<dbReference type="EMBL" id="JABFOR010000048">
    <property type="protein sequence ID" value="NOJ73520.1"/>
    <property type="molecule type" value="Genomic_DNA"/>
</dbReference>
<evidence type="ECO:0000256" key="1">
    <source>
        <dbReference type="SAM" id="SignalP"/>
    </source>
</evidence>
<protein>
    <submittedName>
        <fullName evidence="2">Uncharacterized protein</fullName>
    </submittedName>
</protein>
<gene>
    <name evidence="2" type="ORF">HMI46_23655</name>
</gene>
<dbReference type="Proteomes" id="UP000552038">
    <property type="component" value="Unassembled WGS sequence"/>
</dbReference>
<dbReference type="RefSeq" id="WP_171419228.1">
    <property type="nucleotide sequence ID" value="NZ_JABFOR010000048.1"/>
</dbReference>
<name>A0AAP7A3D7_PAEAL</name>
<reference evidence="2 3" key="1">
    <citation type="submission" date="2020-05" db="EMBL/GenBank/DDBJ databases">
        <title>Whole genome sequencing and identification of novel metabolites from Paenibacillus alvei strain JR949.</title>
        <authorList>
            <person name="Rajendhran J."/>
            <person name="Sree Pranav P."/>
            <person name="Mahalakshmi B."/>
            <person name="Karthikeyan R."/>
        </authorList>
    </citation>
    <scope>NUCLEOTIDE SEQUENCE [LARGE SCALE GENOMIC DNA]</scope>
    <source>
        <strain evidence="2 3">JR949</strain>
    </source>
</reference>
<organism evidence="2 3">
    <name type="scientific">Paenibacillus alvei</name>
    <name type="common">Bacillus alvei</name>
    <dbReference type="NCBI Taxonomy" id="44250"/>
    <lineage>
        <taxon>Bacteria</taxon>
        <taxon>Bacillati</taxon>
        <taxon>Bacillota</taxon>
        <taxon>Bacilli</taxon>
        <taxon>Bacillales</taxon>
        <taxon>Paenibacillaceae</taxon>
        <taxon>Paenibacillus</taxon>
    </lineage>
</organism>